<name>A0A402A6A4_9CHLR</name>
<dbReference type="PANTHER" id="PTHR32063:SF0">
    <property type="entry name" value="SWARMING MOTILITY PROTEIN SWRC"/>
    <property type="match status" value="1"/>
</dbReference>
<keyword evidence="4" id="KW-1185">Reference proteome</keyword>
<dbReference type="PRINTS" id="PR00702">
    <property type="entry name" value="ACRIFLAVINRP"/>
</dbReference>
<dbReference type="GO" id="GO:0042910">
    <property type="term" value="F:xenobiotic transmembrane transporter activity"/>
    <property type="evidence" value="ECO:0007669"/>
    <property type="project" value="TreeGrafter"/>
</dbReference>
<feature type="transmembrane region" description="Helical" evidence="2">
    <location>
        <begin position="436"/>
        <end position="461"/>
    </location>
</feature>
<keyword evidence="2" id="KW-1133">Transmembrane helix</keyword>
<gene>
    <name evidence="3" type="ORF">KTT_43800</name>
</gene>
<keyword evidence="2" id="KW-0472">Membrane</keyword>
<organism evidence="3 4">
    <name type="scientific">Tengunoibacter tsumagoiensis</name>
    <dbReference type="NCBI Taxonomy" id="2014871"/>
    <lineage>
        <taxon>Bacteria</taxon>
        <taxon>Bacillati</taxon>
        <taxon>Chloroflexota</taxon>
        <taxon>Ktedonobacteria</taxon>
        <taxon>Ktedonobacterales</taxon>
        <taxon>Dictyobacteraceae</taxon>
        <taxon>Tengunoibacter</taxon>
    </lineage>
</organism>
<evidence type="ECO:0000313" key="4">
    <source>
        <dbReference type="Proteomes" id="UP000287352"/>
    </source>
</evidence>
<feature type="transmembrane region" description="Helical" evidence="2">
    <location>
        <begin position="903"/>
        <end position="924"/>
    </location>
</feature>
<evidence type="ECO:0000256" key="1">
    <source>
        <dbReference type="SAM" id="MobiDB-lite"/>
    </source>
</evidence>
<evidence type="ECO:0000313" key="3">
    <source>
        <dbReference type="EMBL" id="GCE14521.1"/>
    </source>
</evidence>
<dbReference type="RefSeq" id="WP_126582088.1">
    <property type="nucleotide sequence ID" value="NZ_BIFR01000002.1"/>
</dbReference>
<dbReference type="AlphaFoldDB" id="A0A402A6A4"/>
<dbReference type="Pfam" id="PF00873">
    <property type="entry name" value="ACR_tran"/>
    <property type="match status" value="1"/>
</dbReference>
<dbReference type="PANTHER" id="PTHR32063">
    <property type="match status" value="1"/>
</dbReference>
<dbReference type="SUPFAM" id="SSF82866">
    <property type="entry name" value="Multidrug efflux transporter AcrB transmembrane domain"/>
    <property type="match status" value="2"/>
</dbReference>
<keyword evidence="2" id="KW-0812">Transmembrane</keyword>
<dbReference type="GO" id="GO:0005886">
    <property type="term" value="C:plasma membrane"/>
    <property type="evidence" value="ECO:0007669"/>
    <property type="project" value="TreeGrafter"/>
</dbReference>
<comment type="caution">
    <text evidence="3">The sequence shown here is derived from an EMBL/GenBank/DDBJ whole genome shotgun (WGS) entry which is preliminary data.</text>
</comment>
<feature type="transmembrane region" description="Helical" evidence="2">
    <location>
        <begin position="12"/>
        <end position="30"/>
    </location>
</feature>
<dbReference type="Gene3D" id="3.30.2090.10">
    <property type="entry name" value="Multidrug efflux transporter AcrB TolC docking domain, DN and DC subdomains"/>
    <property type="match status" value="2"/>
</dbReference>
<dbReference type="Gene3D" id="3.30.70.1440">
    <property type="entry name" value="Multidrug efflux transporter AcrB pore domain"/>
    <property type="match status" value="1"/>
</dbReference>
<dbReference type="Gene3D" id="3.30.70.1430">
    <property type="entry name" value="Multidrug efflux transporter AcrB pore domain"/>
    <property type="match status" value="2"/>
</dbReference>
<feature type="transmembrane region" description="Helical" evidence="2">
    <location>
        <begin position="983"/>
        <end position="1007"/>
    </location>
</feature>
<feature type="transmembrane region" description="Helical" evidence="2">
    <location>
        <begin position="851"/>
        <end position="870"/>
    </location>
</feature>
<feature type="region of interest" description="Disordered" evidence="1">
    <location>
        <begin position="1016"/>
        <end position="1039"/>
    </location>
</feature>
<feature type="transmembrane region" description="Helical" evidence="2">
    <location>
        <begin position="467"/>
        <end position="495"/>
    </location>
</feature>
<feature type="transmembrane region" description="Helical" evidence="2">
    <location>
        <begin position="531"/>
        <end position="551"/>
    </location>
</feature>
<dbReference type="OrthoDB" id="8270at2"/>
<dbReference type="InterPro" id="IPR027463">
    <property type="entry name" value="AcrB_DN_DC_subdom"/>
</dbReference>
<dbReference type="EMBL" id="BIFR01000002">
    <property type="protein sequence ID" value="GCE14521.1"/>
    <property type="molecule type" value="Genomic_DNA"/>
</dbReference>
<dbReference type="SUPFAM" id="SSF82693">
    <property type="entry name" value="Multidrug efflux transporter AcrB pore domain, PN1, PN2, PC1 and PC2 subdomains"/>
    <property type="match status" value="2"/>
</dbReference>
<reference evidence="4" key="1">
    <citation type="submission" date="2018-12" db="EMBL/GenBank/DDBJ databases">
        <title>Tengunoibacter tsumagoiensis gen. nov., sp. nov., Dictyobacter kobayashii sp. nov., D. alpinus sp. nov., and D. joshuensis sp. nov. and description of Dictyobacteraceae fam. nov. within the order Ktedonobacterales isolated from Tengu-no-mugimeshi.</title>
        <authorList>
            <person name="Wang C.M."/>
            <person name="Zheng Y."/>
            <person name="Sakai Y."/>
            <person name="Toyoda A."/>
            <person name="Minakuchi Y."/>
            <person name="Abe K."/>
            <person name="Yokota A."/>
            <person name="Yabe S."/>
        </authorList>
    </citation>
    <scope>NUCLEOTIDE SEQUENCE [LARGE SCALE GENOMIC DNA]</scope>
    <source>
        <strain evidence="4">Uno3</strain>
    </source>
</reference>
<proteinExistence type="predicted"/>
<accession>A0A402A6A4</accession>
<evidence type="ECO:0000256" key="2">
    <source>
        <dbReference type="SAM" id="Phobius"/>
    </source>
</evidence>
<dbReference type="Proteomes" id="UP000287352">
    <property type="component" value="Unassembled WGS sequence"/>
</dbReference>
<dbReference type="InterPro" id="IPR001036">
    <property type="entry name" value="Acrflvin-R"/>
</dbReference>
<feature type="transmembrane region" description="Helical" evidence="2">
    <location>
        <begin position="877"/>
        <end position="897"/>
    </location>
</feature>
<feature type="transmembrane region" description="Helical" evidence="2">
    <location>
        <begin position="952"/>
        <end position="971"/>
    </location>
</feature>
<dbReference type="Gene3D" id="1.20.1640.10">
    <property type="entry name" value="Multidrug efflux transporter AcrB transmembrane domain"/>
    <property type="match status" value="2"/>
</dbReference>
<dbReference type="SUPFAM" id="SSF82714">
    <property type="entry name" value="Multidrug efflux transporter AcrB TolC docking domain, DN and DC subdomains"/>
    <property type="match status" value="2"/>
</dbReference>
<sequence length="1039" mass="109881">MSFLSRLSLANKSIVIILTLALLGVGIYLIPQLTQETLPAINFPVISVVTPYIGASPTTVEKDVTIPLEQSIKGLAGVKVLSSRTGEGLSGITLQYAYGTDMAQAKQDLVERIDQVKGNLPKDATPQVQVYDFNALTMMDLAVSAPSDQENLANDLQQKIVPELRGINGVANVYVTGLRHQIVAIQLDSAKMQANGISLDQIQGALQNNNISLPAGSLDETNSSSPIRVSNTFQSLQDLQNLTVGQKASRASDGSSLSVKLSDIATVTLSVEASTSFTRTNRQPTIGLGITKTSSGNTVTISHDIRAKLASIEQQLGSGAHVWIVDDEAPAIQQSIDGLVREGLLGAGFAILVILLFLLSLRSTLVTAISIPLSVIIGLIGLKVQNYSLNIMTLAGLTIAVGRVVDDSIVVLENIYRHLNLGEEKKSAVLAGVQEVAGAVTSSTITTVAVFLPIGFAGGFVSLYFKAFSITVAVALLASLLVSLTVIPLLSYWFLKADTRQKHLAADGHPRPSFLEKGYTPLLKWVITHRIITIAIAVLLLGGSVALVTTLPTNLLDSMNQNTYSINQSLPPGSNLTTISVAATKIEDVLAGIPEVKTYQIYTQSGSQSLNGNGDVVNTTYLTTDPDADQVAIKKKLQEQLQQIQGAGTITLAGQDSQNSTIQFQVQAPNSTVLQQGTQMILAAFSNTAHTKNSTSDLAGAAPLIDIHVNPEKASQNGLSTAQVGQYIRAIYTGATATKVTFNDTQLDVDLQLGPTATTIEQLRALQIPSPLGKTVALSDLADVNRTLEPPIIAHLDGDRTATISTEVTNQNVGGITAELQQKINALKLPAGVTVSQGGASQQMTEAFNDLYLALGAAVVLVFIVMIATFRSFVQPLILLVAIPFAGIGSLLLMFVTQTALGLPAMIGFLMLIGIVVTNAIVLIDRVNHFRATGSSAYDAVIMGATQRLRPILMTALATVFALLPMAVGLSPSGMFISKPLSIVVIGGLSSSTFLTLLLVPTLYVTVENIKDRLARKKGTEDRTPVTAPAPDDTLSLVG</sequence>
<dbReference type="Gene3D" id="3.30.70.1320">
    <property type="entry name" value="Multidrug efflux transporter AcrB pore domain like"/>
    <property type="match status" value="1"/>
</dbReference>
<protein>
    <submittedName>
        <fullName evidence="3">Hydrogenase expression protein</fullName>
    </submittedName>
</protein>
<feature type="transmembrane region" description="Helical" evidence="2">
    <location>
        <begin position="365"/>
        <end position="382"/>
    </location>
</feature>